<dbReference type="Gene3D" id="3.90.1150.10">
    <property type="entry name" value="Aspartate Aminotransferase, domain 1"/>
    <property type="match status" value="1"/>
</dbReference>
<evidence type="ECO:0000313" key="11">
    <source>
        <dbReference type="Proteomes" id="UP001212085"/>
    </source>
</evidence>
<dbReference type="EMBL" id="VUNP01000002">
    <property type="protein sequence ID" value="MST52971.1"/>
    <property type="molecule type" value="Genomic_DNA"/>
</dbReference>
<evidence type="ECO:0000313" key="10">
    <source>
        <dbReference type="Proteomes" id="UP000471052"/>
    </source>
</evidence>
<dbReference type="InterPro" id="IPR050596">
    <property type="entry name" value="AspAT/PAT-like"/>
</dbReference>
<dbReference type="PANTHER" id="PTHR46383">
    <property type="entry name" value="ASPARTATE AMINOTRANSFERASE"/>
    <property type="match status" value="1"/>
</dbReference>
<accession>A0A6N7X061</accession>
<dbReference type="OrthoDB" id="9802328at2"/>
<reference evidence="8 10" key="1">
    <citation type="submission" date="2019-08" db="EMBL/GenBank/DDBJ databases">
        <title>In-depth cultivation of the pig gut microbiome towards novel bacterial diversity and tailored functional studies.</title>
        <authorList>
            <person name="Wylensek D."/>
            <person name="Hitch T.C.A."/>
            <person name="Clavel T."/>
        </authorList>
    </citation>
    <scope>NUCLEOTIDE SEQUENCE [LARGE SCALE GENOMIC DNA]</scope>
    <source>
        <strain evidence="8 10">BL-178-WT-3A</strain>
    </source>
</reference>
<keyword evidence="3 6" id="KW-0032">Aminotransferase</keyword>
<dbReference type="Pfam" id="PF00155">
    <property type="entry name" value="Aminotran_1_2"/>
    <property type="match status" value="1"/>
</dbReference>
<evidence type="ECO:0000313" key="8">
    <source>
        <dbReference type="EMBL" id="MST52971.1"/>
    </source>
</evidence>
<dbReference type="InterPro" id="IPR015421">
    <property type="entry name" value="PyrdxlP-dep_Trfase_major"/>
</dbReference>
<dbReference type="EC" id="2.6.1.-" evidence="6"/>
<dbReference type="PRINTS" id="PR00753">
    <property type="entry name" value="ACCSYNTHASE"/>
</dbReference>
<dbReference type="SUPFAM" id="SSF53383">
    <property type="entry name" value="PLP-dependent transferases"/>
    <property type="match status" value="1"/>
</dbReference>
<dbReference type="InterPro" id="IPR004839">
    <property type="entry name" value="Aminotransferase_I/II_large"/>
</dbReference>
<protein>
    <recommendedName>
        <fullName evidence="6">Aminotransferase</fullName>
        <ecNumber evidence="6">2.6.1.-</ecNumber>
    </recommendedName>
</protein>
<keyword evidence="4 6" id="KW-0808">Transferase</keyword>
<dbReference type="GO" id="GO:0006520">
    <property type="term" value="P:amino acid metabolic process"/>
    <property type="evidence" value="ECO:0007669"/>
    <property type="project" value="InterPro"/>
</dbReference>
<gene>
    <name evidence="8" type="ORF">FYJ82_00640</name>
    <name evidence="9" type="ORF">O6R09_06385</name>
</gene>
<evidence type="ECO:0000256" key="6">
    <source>
        <dbReference type="RuleBase" id="RU000481"/>
    </source>
</evidence>
<evidence type="ECO:0000256" key="2">
    <source>
        <dbReference type="ARBA" id="ARBA00007441"/>
    </source>
</evidence>
<feature type="domain" description="Aminotransferase class I/classII large" evidence="7">
    <location>
        <begin position="32"/>
        <end position="387"/>
    </location>
</feature>
<dbReference type="RefSeq" id="WP_154454201.1">
    <property type="nucleotide sequence ID" value="NZ_CP114883.1"/>
</dbReference>
<evidence type="ECO:0000256" key="1">
    <source>
        <dbReference type="ARBA" id="ARBA00001933"/>
    </source>
</evidence>
<dbReference type="Gene3D" id="3.40.640.10">
    <property type="entry name" value="Type I PLP-dependent aspartate aminotransferase-like (Major domain)"/>
    <property type="match status" value="1"/>
</dbReference>
<dbReference type="Proteomes" id="UP001212085">
    <property type="component" value="Chromosome"/>
</dbReference>
<dbReference type="GeneID" id="99637024"/>
<name>A0A6N7X061_STRAY</name>
<sequence length="397" mass="43492">MTNLSKRVLNMDESVTLAASARAKALKAEGRDILSLTLGEPDFETPKNIQKAAIHSIKNGKASFYTVASGLPELKDAIGQYMKNYYGYFVSRNQVVVGTGAKYILYTFFTTVLDPGDEVIIPSPCWVSYVDQVKMVGGVPVTVATTQKNHFKVTVEQLEAARTDKTKVILLNSPSNPTGMIYTRDELEAIGNWAVANGILILADDIYGRLVYNGNVFTPISSISEAIREHTIVVNGLSKTYAMTGWRVGFAVGNEDIISGMAKVISQTTSNLTTVSQYAAIEALTGPQDSIESMRRDFEDRLNTIYPLLCEVPGFDVIKPQGAFYLFPNVKRAMELKGYTDVTDFTNDILEEVGVALVTGAGFGAPENVRLSYATDLVTLKEAVNRLKLFMKLDSKL</sequence>
<dbReference type="FunFam" id="3.40.640.10:FF:000033">
    <property type="entry name" value="Aspartate aminotransferase"/>
    <property type="match status" value="1"/>
</dbReference>
<proteinExistence type="inferred from homology"/>
<dbReference type="GO" id="GO:0030170">
    <property type="term" value="F:pyridoxal phosphate binding"/>
    <property type="evidence" value="ECO:0007669"/>
    <property type="project" value="InterPro"/>
</dbReference>
<evidence type="ECO:0000259" key="7">
    <source>
        <dbReference type="Pfam" id="PF00155"/>
    </source>
</evidence>
<keyword evidence="11" id="KW-1185">Reference proteome</keyword>
<keyword evidence="5" id="KW-0663">Pyridoxal phosphate</keyword>
<dbReference type="Proteomes" id="UP000471052">
    <property type="component" value="Unassembled WGS sequence"/>
</dbReference>
<dbReference type="GO" id="GO:0008483">
    <property type="term" value="F:transaminase activity"/>
    <property type="evidence" value="ECO:0007669"/>
    <property type="project" value="UniProtKB-KW"/>
</dbReference>
<evidence type="ECO:0000256" key="4">
    <source>
        <dbReference type="ARBA" id="ARBA00022679"/>
    </source>
</evidence>
<comment type="cofactor">
    <cofactor evidence="1 6">
        <name>pyridoxal 5'-phosphate</name>
        <dbReference type="ChEBI" id="CHEBI:597326"/>
    </cofactor>
</comment>
<dbReference type="InterPro" id="IPR015422">
    <property type="entry name" value="PyrdxlP-dep_Trfase_small"/>
</dbReference>
<organism evidence="8 10">
    <name type="scientific">Streptococcus alactolyticus</name>
    <dbReference type="NCBI Taxonomy" id="29389"/>
    <lineage>
        <taxon>Bacteria</taxon>
        <taxon>Bacillati</taxon>
        <taxon>Bacillota</taxon>
        <taxon>Bacilli</taxon>
        <taxon>Lactobacillales</taxon>
        <taxon>Streptococcaceae</taxon>
        <taxon>Streptococcus</taxon>
    </lineage>
</organism>
<dbReference type="AlphaFoldDB" id="A0A6N7X061"/>
<dbReference type="EMBL" id="CP114883">
    <property type="protein sequence ID" value="WBB05920.1"/>
    <property type="molecule type" value="Genomic_DNA"/>
</dbReference>
<dbReference type="InterPro" id="IPR004838">
    <property type="entry name" value="NHTrfase_class1_PyrdxlP-BS"/>
</dbReference>
<reference evidence="9 11" key="2">
    <citation type="submission" date="2022-12" db="EMBL/GenBank/DDBJ databases">
        <title>Streptococcus alactolyticus LGM, complete genome.</title>
        <authorList>
            <person name="Liu Z."/>
            <person name="Mu C."/>
            <person name="Zhu W."/>
        </authorList>
    </citation>
    <scope>NUCLEOTIDE SEQUENCE [LARGE SCALE GENOMIC DNA]</scope>
    <source>
        <strain evidence="9 11">LGM</strain>
    </source>
</reference>
<dbReference type="CDD" id="cd00609">
    <property type="entry name" value="AAT_like"/>
    <property type="match status" value="1"/>
</dbReference>
<dbReference type="InterPro" id="IPR015424">
    <property type="entry name" value="PyrdxlP-dep_Trfase"/>
</dbReference>
<dbReference type="PANTHER" id="PTHR46383:SF1">
    <property type="entry name" value="ASPARTATE AMINOTRANSFERASE"/>
    <property type="match status" value="1"/>
</dbReference>
<evidence type="ECO:0000256" key="5">
    <source>
        <dbReference type="ARBA" id="ARBA00022898"/>
    </source>
</evidence>
<evidence type="ECO:0000313" key="9">
    <source>
        <dbReference type="EMBL" id="WBB05920.1"/>
    </source>
</evidence>
<dbReference type="PROSITE" id="PS00105">
    <property type="entry name" value="AA_TRANSFER_CLASS_1"/>
    <property type="match status" value="1"/>
</dbReference>
<comment type="similarity">
    <text evidence="2 6">Belongs to the class-I pyridoxal-phosphate-dependent aminotransferase family.</text>
</comment>
<evidence type="ECO:0000256" key="3">
    <source>
        <dbReference type="ARBA" id="ARBA00022576"/>
    </source>
</evidence>